<accession>X1VPW7</accession>
<gene>
    <name evidence="1" type="ORF">S12H4_62871</name>
</gene>
<protein>
    <submittedName>
        <fullName evidence="1">Uncharacterized protein</fullName>
    </submittedName>
</protein>
<evidence type="ECO:0000313" key="1">
    <source>
        <dbReference type="EMBL" id="GAJ22177.1"/>
    </source>
</evidence>
<name>X1VPW7_9ZZZZ</name>
<organism evidence="1">
    <name type="scientific">marine sediment metagenome</name>
    <dbReference type="NCBI Taxonomy" id="412755"/>
    <lineage>
        <taxon>unclassified sequences</taxon>
        <taxon>metagenomes</taxon>
        <taxon>ecological metagenomes</taxon>
    </lineage>
</organism>
<dbReference type="AlphaFoldDB" id="X1VPW7"/>
<proteinExistence type="predicted"/>
<comment type="caution">
    <text evidence="1">The sequence shown here is derived from an EMBL/GenBank/DDBJ whole genome shotgun (WGS) entry which is preliminary data.</text>
</comment>
<feature type="non-terminal residue" evidence="1">
    <location>
        <position position="64"/>
    </location>
</feature>
<feature type="non-terminal residue" evidence="1">
    <location>
        <position position="1"/>
    </location>
</feature>
<sequence length="64" mass="6935">GKELVPVDEAAIVRLVQDFPPAILKSIVGLVEYHTGLIEQTRAELQKAGEDLETTTKCLSAAEE</sequence>
<dbReference type="EMBL" id="BARW01042413">
    <property type="protein sequence ID" value="GAJ22177.1"/>
    <property type="molecule type" value="Genomic_DNA"/>
</dbReference>
<reference evidence="1" key="1">
    <citation type="journal article" date="2014" name="Front. Microbiol.">
        <title>High frequency of phylogenetically diverse reductive dehalogenase-homologous genes in deep subseafloor sedimentary metagenomes.</title>
        <authorList>
            <person name="Kawai M."/>
            <person name="Futagami T."/>
            <person name="Toyoda A."/>
            <person name="Takaki Y."/>
            <person name="Nishi S."/>
            <person name="Hori S."/>
            <person name="Arai W."/>
            <person name="Tsubouchi T."/>
            <person name="Morono Y."/>
            <person name="Uchiyama I."/>
            <person name="Ito T."/>
            <person name="Fujiyama A."/>
            <person name="Inagaki F."/>
            <person name="Takami H."/>
        </authorList>
    </citation>
    <scope>NUCLEOTIDE SEQUENCE</scope>
    <source>
        <strain evidence="1">Expedition CK06-06</strain>
    </source>
</reference>